<keyword evidence="7" id="KW-1185">Reference proteome</keyword>
<dbReference type="PANTHER" id="PTHR45625">
    <property type="entry name" value="PEPTIDYL-PROLYL CIS-TRANS ISOMERASE-RELATED"/>
    <property type="match status" value="1"/>
</dbReference>
<reference evidence="6 7" key="1">
    <citation type="journal article" date="2018" name="BMC Genomics">
        <title>Genomic comparison of Trypanosoma conorhini and Trypanosoma rangeli to Trypanosoma cruzi strains of high and low virulence.</title>
        <authorList>
            <person name="Bradwell K.R."/>
            <person name="Koparde V.N."/>
            <person name="Matveyev A.V."/>
            <person name="Serrano M.G."/>
            <person name="Alves J.M."/>
            <person name="Parikh H."/>
            <person name="Huang B."/>
            <person name="Lee V."/>
            <person name="Espinosa-Alvarez O."/>
            <person name="Ortiz P.A."/>
            <person name="Costa-Martins A.G."/>
            <person name="Teixeira M.M."/>
            <person name="Buck G.A."/>
        </authorList>
    </citation>
    <scope>NUCLEOTIDE SEQUENCE [LARGE SCALE GENOMIC DNA]</scope>
    <source>
        <strain evidence="6 7">AM80</strain>
    </source>
</reference>
<dbReference type="InterPro" id="IPR044666">
    <property type="entry name" value="Cyclophilin_A-like"/>
</dbReference>
<evidence type="ECO:0000256" key="2">
    <source>
        <dbReference type="ARBA" id="ARBA00023235"/>
    </source>
</evidence>
<dbReference type="OMA" id="HMQVDAD"/>
<feature type="compositionally biased region" description="Basic and acidic residues" evidence="4">
    <location>
        <begin position="189"/>
        <end position="198"/>
    </location>
</feature>
<keyword evidence="1 3" id="KW-0697">Rotamase</keyword>
<dbReference type="GO" id="GO:0071013">
    <property type="term" value="C:catalytic step 2 spliceosome"/>
    <property type="evidence" value="ECO:0007669"/>
    <property type="project" value="TreeGrafter"/>
</dbReference>
<dbReference type="Gene3D" id="2.40.100.10">
    <property type="entry name" value="Cyclophilin-like"/>
    <property type="match status" value="1"/>
</dbReference>
<dbReference type="RefSeq" id="XP_029241087.1">
    <property type="nucleotide sequence ID" value="XM_029379031.1"/>
</dbReference>
<dbReference type="InterPro" id="IPR002130">
    <property type="entry name" value="Cyclophilin-type_PPIase_dom"/>
</dbReference>
<comment type="function">
    <text evidence="3">PPIases accelerate the folding of proteins. It catalyzes the cis-trans isomerization of proline imidic peptide bonds in oligopeptides.</text>
</comment>
<evidence type="ECO:0000313" key="6">
    <source>
        <dbReference type="EMBL" id="RNF09656.1"/>
    </source>
</evidence>
<dbReference type="EMBL" id="MKGL01000044">
    <property type="protein sequence ID" value="RNF09656.1"/>
    <property type="molecule type" value="Genomic_DNA"/>
</dbReference>
<feature type="domain" description="PPIase cyclophilin-type" evidence="5">
    <location>
        <begin position="16"/>
        <end position="159"/>
    </location>
</feature>
<accession>A0A422NW48</accession>
<dbReference type="SUPFAM" id="SSF50891">
    <property type="entry name" value="Cyclophilin-like"/>
    <property type="match status" value="1"/>
</dbReference>
<evidence type="ECO:0000256" key="4">
    <source>
        <dbReference type="SAM" id="MobiDB-lite"/>
    </source>
</evidence>
<dbReference type="Pfam" id="PF00160">
    <property type="entry name" value="Pro_isomerase"/>
    <property type="match status" value="1"/>
</dbReference>
<evidence type="ECO:0000256" key="1">
    <source>
        <dbReference type="ARBA" id="ARBA00023110"/>
    </source>
</evidence>
<comment type="similarity">
    <text evidence="3">Belongs to the cyclophilin-type PPIase family.</text>
</comment>
<keyword evidence="2 3" id="KW-0413">Isomerase</keyword>
<dbReference type="GeneID" id="40325944"/>
<proteinExistence type="inferred from homology"/>
<dbReference type="Proteomes" id="UP000283634">
    <property type="component" value="Unassembled WGS sequence"/>
</dbReference>
<dbReference type="InterPro" id="IPR029000">
    <property type="entry name" value="Cyclophilin-like_dom_sf"/>
</dbReference>
<dbReference type="GO" id="GO:0003755">
    <property type="term" value="F:peptidyl-prolyl cis-trans isomerase activity"/>
    <property type="evidence" value="ECO:0007669"/>
    <property type="project" value="UniProtKB-UniRule"/>
</dbReference>
<evidence type="ECO:0000259" key="5">
    <source>
        <dbReference type="PROSITE" id="PS50072"/>
    </source>
</evidence>
<sequence>MGLYSTEFEARVVELHTSQGIISVELYDREAPVVAESFARLAESGQLDGARFARMVPGFVLECAVSVARAYGEVVEVGPENGLRHTGAGIVSCPRSAVGGVAGARFFVTLGPQPALDKACVVFGRVYSGMRTIEEISGFRFASDTFRLYSPVEVVRCVVRLLPKKPRPSQPGAGSVASESHVRQRRERRTGALEELGR</sequence>
<dbReference type="EC" id="5.2.1.8" evidence="3"/>
<evidence type="ECO:0000313" key="7">
    <source>
        <dbReference type="Proteomes" id="UP000283634"/>
    </source>
</evidence>
<dbReference type="PROSITE" id="PS50072">
    <property type="entry name" value="CSA_PPIASE_2"/>
    <property type="match status" value="1"/>
</dbReference>
<name>A0A422NW48_TRYRA</name>
<dbReference type="PRINTS" id="PR00153">
    <property type="entry name" value="CSAPPISMRASE"/>
</dbReference>
<protein>
    <recommendedName>
        <fullName evidence="3">Peptidyl-prolyl cis-trans isomerase</fullName>
        <shortName evidence="3">PPIase</shortName>
        <ecNumber evidence="3">5.2.1.8</ecNumber>
    </recommendedName>
</protein>
<comment type="caution">
    <text evidence="6">The sequence shown here is derived from an EMBL/GenBank/DDBJ whole genome shotgun (WGS) entry which is preliminary data.</text>
</comment>
<comment type="catalytic activity">
    <reaction evidence="3">
        <text>[protein]-peptidylproline (omega=180) = [protein]-peptidylproline (omega=0)</text>
        <dbReference type="Rhea" id="RHEA:16237"/>
        <dbReference type="Rhea" id="RHEA-COMP:10747"/>
        <dbReference type="Rhea" id="RHEA-COMP:10748"/>
        <dbReference type="ChEBI" id="CHEBI:83833"/>
        <dbReference type="ChEBI" id="CHEBI:83834"/>
        <dbReference type="EC" id="5.2.1.8"/>
    </reaction>
</comment>
<dbReference type="AlphaFoldDB" id="A0A422NW48"/>
<dbReference type="VEuPathDB" id="TriTrypDB:TRSC58_02331"/>
<feature type="region of interest" description="Disordered" evidence="4">
    <location>
        <begin position="165"/>
        <end position="198"/>
    </location>
</feature>
<organism evidence="6 7">
    <name type="scientific">Trypanosoma rangeli</name>
    <dbReference type="NCBI Taxonomy" id="5698"/>
    <lineage>
        <taxon>Eukaryota</taxon>
        <taxon>Discoba</taxon>
        <taxon>Euglenozoa</taxon>
        <taxon>Kinetoplastea</taxon>
        <taxon>Metakinetoplastina</taxon>
        <taxon>Trypanosomatida</taxon>
        <taxon>Trypanosomatidae</taxon>
        <taxon>Trypanosoma</taxon>
        <taxon>Herpetosoma</taxon>
    </lineage>
</organism>
<dbReference type="PANTHER" id="PTHR45625:SF4">
    <property type="entry name" value="PEPTIDYLPROLYL ISOMERASE DOMAIN AND WD REPEAT-CONTAINING PROTEIN 1"/>
    <property type="match status" value="1"/>
</dbReference>
<dbReference type="OrthoDB" id="271386at2759"/>
<evidence type="ECO:0000256" key="3">
    <source>
        <dbReference type="RuleBase" id="RU363019"/>
    </source>
</evidence>
<gene>
    <name evidence="6" type="ORF">TraAM80_02011</name>
</gene>